<sequence>MLATWYEMATFSTPSTPYLQSRTLCLRDVQTAQSPLGTALTGLTGPAELLGTHLVALLSGPHPLEPRHLCPVNLLLTR</sequence>
<gene>
    <name evidence="1" type="ORF">IF1G_07361</name>
</gene>
<dbReference type="Proteomes" id="UP000315783">
    <property type="component" value="Unassembled WGS sequence"/>
</dbReference>
<evidence type="ECO:0000313" key="1">
    <source>
        <dbReference type="EMBL" id="TQV93629.1"/>
    </source>
</evidence>
<accession>A0A545UVZ2</accession>
<reference evidence="1 2" key="1">
    <citation type="journal article" date="2019" name="Appl. Microbiol. Biotechnol.">
        <title>Genome sequence of Isaria javanica and comparative genome analysis insights into family S53 peptidase evolution in fungal entomopathogens.</title>
        <authorList>
            <person name="Lin R."/>
            <person name="Zhang X."/>
            <person name="Xin B."/>
            <person name="Zou M."/>
            <person name="Gao Y."/>
            <person name="Qin F."/>
            <person name="Hu Q."/>
            <person name="Xie B."/>
            <person name="Cheng X."/>
        </authorList>
    </citation>
    <scope>NUCLEOTIDE SEQUENCE [LARGE SCALE GENOMIC DNA]</scope>
    <source>
        <strain evidence="1 2">IJ1G</strain>
    </source>
</reference>
<protein>
    <submittedName>
        <fullName evidence="1">Uncharacterized protein</fullName>
    </submittedName>
</protein>
<keyword evidence="2" id="KW-1185">Reference proteome</keyword>
<dbReference type="AlphaFoldDB" id="A0A545UVZ2"/>
<evidence type="ECO:0000313" key="2">
    <source>
        <dbReference type="Proteomes" id="UP000315783"/>
    </source>
</evidence>
<organism evidence="1 2">
    <name type="scientific">Cordyceps javanica</name>
    <dbReference type="NCBI Taxonomy" id="43265"/>
    <lineage>
        <taxon>Eukaryota</taxon>
        <taxon>Fungi</taxon>
        <taxon>Dikarya</taxon>
        <taxon>Ascomycota</taxon>
        <taxon>Pezizomycotina</taxon>
        <taxon>Sordariomycetes</taxon>
        <taxon>Hypocreomycetidae</taxon>
        <taxon>Hypocreales</taxon>
        <taxon>Cordycipitaceae</taxon>
        <taxon>Cordyceps</taxon>
    </lineage>
</organism>
<name>A0A545UVZ2_9HYPO</name>
<dbReference type="EMBL" id="SPUK01000011">
    <property type="protein sequence ID" value="TQV93629.1"/>
    <property type="molecule type" value="Genomic_DNA"/>
</dbReference>
<comment type="caution">
    <text evidence="1">The sequence shown here is derived from an EMBL/GenBank/DDBJ whole genome shotgun (WGS) entry which is preliminary data.</text>
</comment>
<proteinExistence type="predicted"/>